<sequence length="119" mass="12958">MKLGLAGIFLIALAAPASAYMSGEGHEYRLTCNANGYSLKSVNPVGRFIGHGAGTQIKSERETLALGRSCDAHVKAFGYGEWCWANGGFFATFPGGKIEFPRQELFCEPEPEYELNCRC</sequence>
<protein>
    <recommendedName>
        <fullName evidence="4">Beta/gamma crystallin 'Greek key' domain-containing protein</fullName>
    </recommendedName>
</protein>
<proteinExistence type="predicted"/>
<evidence type="ECO:0000313" key="2">
    <source>
        <dbReference type="EMBL" id="OXT02652.1"/>
    </source>
</evidence>
<reference evidence="3" key="1">
    <citation type="journal article" date="2017" name="Int. J. Syst. Evol. Microbiol.">
        <title>Notoacmeibacter marinus gen. nov., sp. nov., isolated from the gut of a limpet and proposal of Notoacmeibacteraceae fam. nov. in the order Rhizobiales of the class Alphaproteobacteria.</title>
        <authorList>
            <person name="Huang Z."/>
            <person name="Guo F."/>
            <person name="Lai Q."/>
        </authorList>
    </citation>
    <scope>NUCLEOTIDE SEQUENCE [LARGE SCALE GENOMIC DNA]</scope>
    <source>
        <strain evidence="3">XMTR2A4</strain>
    </source>
</reference>
<feature type="chain" id="PRO_5013031364" description="Beta/gamma crystallin 'Greek key' domain-containing protein" evidence="1">
    <location>
        <begin position="20"/>
        <end position="119"/>
    </location>
</feature>
<evidence type="ECO:0000313" key="3">
    <source>
        <dbReference type="Proteomes" id="UP000215405"/>
    </source>
</evidence>
<evidence type="ECO:0000256" key="1">
    <source>
        <dbReference type="SAM" id="SignalP"/>
    </source>
</evidence>
<gene>
    <name evidence="2" type="ORF">B7H23_07130</name>
</gene>
<dbReference type="RefSeq" id="WP_094076603.1">
    <property type="nucleotide sequence ID" value="NZ_NBYO01000001.1"/>
</dbReference>
<keyword evidence="1" id="KW-0732">Signal</keyword>
<accession>A0A231V389</accession>
<keyword evidence="3" id="KW-1185">Reference proteome</keyword>
<evidence type="ECO:0008006" key="4">
    <source>
        <dbReference type="Google" id="ProtNLM"/>
    </source>
</evidence>
<dbReference type="EMBL" id="NBYO01000001">
    <property type="protein sequence ID" value="OXT02652.1"/>
    <property type="molecule type" value="Genomic_DNA"/>
</dbReference>
<organism evidence="2 3">
    <name type="scientific">Notoacmeibacter marinus</name>
    <dbReference type="NCBI Taxonomy" id="1876515"/>
    <lineage>
        <taxon>Bacteria</taxon>
        <taxon>Pseudomonadati</taxon>
        <taxon>Pseudomonadota</taxon>
        <taxon>Alphaproteobacteria</taxon>
        <taxon>Hyphomicrobiales</taxon>
        <taxon>Notoacmeibacteraceae</taxon>
        <taxon>Notoacmeibacter</taxon>
    </lineage>
</organism>
<feature type="signal peptide" evidence="1">
    <location>
        <begin position="1"/>
        <end position="19"/>
    </location>
</feature>
<comment type="caution">
    <text evidence="2">The sequence shown here is derived from an EMBL/GenBank/DDBJ whole genome shotgun (WGS) entry which is preliminary data.</text>
</comment>
<dbReference type="Proteomes" id="UP000215405">
    <property type="component" value="Unassembled WGS sequence"/>
</dbReference>
<dbReference type="AlphaFoldDB" id="A0A231V389"/>
<name>A0A231V389_9HYPH</name>